<keyword evidence="4 7" id="KW-0805">Transcription regulation</keyword>
<gene>
    <name evidence="10" type="ORF">SAY87_029193</name>
</gene>
<name>A0AAN7KXQ6_9MYRT</name>
<evidence type="ECO:0000256" key="1">
    <source>
        <dbReference type="ARBA" id="ARBA00010273"/>
    </source>
</evidence>
<keyword evidence="11" id="KW-1185">Reference proteome</keyword>
<feature type="region of interest" description="Leucine repeat II (LRII)" evidence="6">
    <location>
        <begin position="316"/>
        <end position="348"/>
    </location>
</feature>
<feature type="short sequence motif" description="LXXLL motif" evidence="6">
    <location>
        <begin position="366"/>
        <end position="370"/>
    </location>
</feature>
<feature type="region of interest" description="Disordered" evidence="8">
    <location>
        <begin position="89"/>
        <end position="117"/>
    </location>
</feature>
<dbReference type="Gene3D" id="1.10.10.1290">
    <property type="entry name" value="Transcriptional regulator DELLA, N-terminal domain"/>
    <property type="match status" value="1"/>
</dbReference>
<feature type="region of interest" description="VHIID" evidence="6">
    <location>
        <begin position="237"/>
        <end position="302"/>
    </location>
</feature>
<dbReference type="InterPro" id="IPR005202">
    <property type="entry name" value="TF_GRAS"/>
</dbReference>
<comment type="similarity">
    <text evidence="1 7">Belongs to the GRAS family. DELLA subfamily.</text>
</comment>
<evidence type="ECO:0000256" key="8">
    <source>
        <dbReference type="SAM" id="MobiDB-lite"/>
    </source>
</evidence>
<dbReference type="SMART" id="SM01129">
    <property type="entry name" value="DELLA"/>
    <property type="match status" value="1"/>
</dbReference>
<dbReference type="InterPro" id="IPR021914">
    <property type="entry name" value="TF_DELLA_N"/>
</dbReference>
<accession>A0AAN7KXQ6</accession>
<comment type="caution">
    <text evidence="6">Lacks conserved residue(s) required for the propagation of feature annotation.</text>
</comment>
<keyword evidence="5 7" id="KW-0804">Transcription</keyword>
<dbReference type="GO" id="GO:0005634">
    <property type="term" value="C:nucleus"/>
    <property type="evidence" value="ECO:0007669"/>
    <property type="project" value="UniProtKB-SubCell"/>
</dbReference>
<keyword evidence="2" id="KW-0832">Ubl conjugation</keyword>
<feature type="region of interest" description="SAW" evidence="6">
    <location>
        <begin position="450"/>
        <end position="525"/>
    </location>
</feature>
<evidence type="ECO:0000256" key="7">
    <source>
        <dbReference type="RuleBase" id="RU367159"/>
    </source>
</evidence>
<feature type="compositionally biased region" description="Low complexity" evidence="8">
    <location>
        <begin position="96"/>
        <end position="109"/>
    </location>
</feature>
<evidence type="ECO:0000259" key="9">
    <source>
        <dbReference type="Pfam" id="PF12041"/>
    </source>
</evidence>
<feature type="domain" description="Transcriptional factor DELLA N-terminal" evidence="9">
    <location>
        <begin position="25"/>
        <end position="91"/>
    </location>
</feature>
<evidence type="ECO:0000256" key="2">
    <source>
        <dbReference type="ARBA" id="ARBA00022843"/>
    </source>
</evidence>
<evidence type="ECO:0000313" key="10">
    <source>
        <dbReference type="EMBL" id="KAK4774174.1"/>
    </source>
</evidence>
<protein>
    <recommendedName>
        <fullName evidence="7">DELLA protein</fullName>
    </recommendedName>
</protein>
<proteinExistence type="inferred from homology"/>
<evidence type="ECO:0000256" key="4">
    <source>
        <dbReference type="ARBA" id="ARBA00023015"/>
    </source>
</evidence>
<organism evidence="10 11">
    <name type="scientific">Trapa incisa</name>
    <dbReference type="NCBI Taxonomy" id="236973"/>
    <lineage>
        <taxon>Eukaryota</taxon>
        <taxon>Viridiplantae</taxon>
        <taxon>Streptophyta</taxon>
        <taxon>Embryophyta</taxon>
        <taxon>Tracheophyta</taxon>
        <taxon>Spermatophyta</taxon>
        <taxon>Magnoliopsida</taxon>
        <taxon>eudicotyledons</taxon>
        <taxon>Gunneridae</taxon>
        <taxon>Pentapetalae</taxon>
        <taxon>rosids</taxon>
        <taxon>malvids</taxon>
        <taxon>Myrtales</taxon>
        <taxon>Lythraceae</taxon>
        <taxon>Trapa</taxon>
    </lineage>
</organism>
<feature type="short sequence motif" description="VHIID" evidence="6">
    <location>
        <begin position="268"/>
        <end position="272"/>
    </location>
</feature>
<dbReference type="InterPro" id="IPR038088">
    <property type="entry name" value="DELLA_N_sf"/>
</dbReference>
<evidence type="ECO:0000313" key="11">
    <source>
        <dbReference type="Proteomes" id="UP001345219"/>
    </source>
</evidence>
<dbReference type="PANTHER" id="PTHR31636">
    <property type="entry name" value="OSJNBA0084A10.13 PROTEIN-RELATED"/>
    <property type="match status" value="1"/>
</dbReference>
<evidence type="ECO:0000256" key="3">
    <source>
        <dbReference type="ARBA" id="ARBA00022941"/>
    </source>
</evidence>
<dbReference type="AlphaFoldDB" id="A0AAN7KXQ6"/>
<comment type="function">
    <text evidence="7">Transcriptional regulator that acts as a repressor of the gibberellin (GA) signaling pathway. Probably acts by participating in large multiprotein complexes that repress transcription of GA-inducible genes.</text>
</comment>
<comment type="subcellular location">
    <subcellularLocation>
        <location evidence="7">Nucleus</location>
    </subcellularLocation>
</comment>
<dbReference type="Proteomes" id="UP001345219">
    <property type="component" value="Chromosome 22"/>
</dbReference>
<sequence length="546" mass="59690">MGPSSTSHAGTGKLIPPFPPQTQLDGLLAGAGYKVRSSDLHLVAQRLESLESAMVSSPSHVVSHLASDTVHYNPADLVSWVDSLLSELTHSHHHPSNPSSSSSSSSTSPPSRPLPVDLDDLFSVPSDAINWVQSEMPLSQQPPPPPPPPQQLTVVTTMEEDSGIRLVHALMTCAELVQRGDLHLAGALVDEMTALLTSINTECGIGKVAGYFIDALSRRIVGAGSVPAPPHETEILYHHFYETSPYLKFAHFTANQAILEAFEGYDCVHVIDFSLMHGLQWPALIQALALRPGGPPLLRLTGIGPPSPDGRDTLREIGLGLAEVARSVNVRFAFRGVAASRLEDVKPWMLQVNPNEALAVNSIMQLHKLLGPDPTPIESVLSWIRGLNPKIVTLVEQEVNHNQTGFLDRFTEALYYYSTVFDSLEAACQIQPDKALAEMYLQMEICNIVCYEGAARVERHEPLAKWRDRFNRAGFRPLHLGSNAFKQASMLLMLFSTEGYSVEENEGCLRLGWHSRPLIAASAWQASPGPLPLPLPMGADDYWNDD</sequence>
<dbReference type="GO" id="GO:0009740">
    <property type="term" value="P:gibberellic acid mediated signaling pathway"/>
    <property type="evidence" value="ECO:0007669"/>
    <property type="project" value="UniProtKB-UniRule"/>
</dbReference>
<keyword evidence="7" id="KW-0539">Nucleus</keyword>
<dbReference type="PROSITE" id="PS50985">
    <property type="entry name" value="GRAS"/>
    <property type="match status" value="1"/>
</dbReference>
<dbReference type="Pfam" id="PF12041">
    <property type="entry name" value="DELLA"/>
    <property type="match status" value="1"/>
</dbReference>
<keyword evidence="3 7" id="KW-0939">Gibberellin signaling pathway</keyword>
<comment type="caution">
    <text evidence="10">The sequence shown here is derived from an EMBL/GenBank/DDBJ whole genome shotgun (WGS) entry which is preliminary data.</text>
</comment>
<dbReference type="Pfam" id="PF03514">
    <property type="entry name" value="GRAS"/>
    <property type="match status" value="1"/>
</dbReference>
<reference evidence="10 11" key="1">
    <citation type="journal article" date="2023" name="Hortic Res">
        <title>Pangenome of water caltrop reveals structural variations and asymmetric subgenome divergence after allopolyploidization.</title>
        <authorList>
            <person name="Zhang X."/>
            <person name="Chen Y."/>
            <person name="Wang L."/>
            <person name="Yuan Y."/>
            <person name="Fang M."/>
            <person name="Shi L."/>
            <person name="Lu R."/>
            <person name="Comes H.P."/>
            <person name="Ma Y."/>
            <person name="Chen Y."/>
            <person name="Huang G."/>
            <person name="Zhou Y."/>
            <person name="Zheng Z."/>
            <person name="Qiu Y."/>
        </authorList>
    </citation>
    <scope>NUCLEOTIDE SEQUENCE [LARGE SCALE GENOMIC DNA]</scope>
    <source>
        <tissue evidence="10">Roots</tissue>
    </source>
</reference>
<dbReference type="EMBL" id="JAXIOK010000004">
    <property type="protein sequence ID" value="KAK4774174.1"/>
    <property type="molecule type" value="Genomic_DNA"/>
</dbReference>
<comment type="domain">
    <text evidence="7">The DELLA motif is required for its GA-induced degradation.</text>
</comment>
<feature type="region of interest" description="Disordered" evidence="8">
    <location>
        <begin position="1"/>
        <end position="21"/>
    </location>
</feature>
<evidence type="ECO:0000256" key="6">
    <source>
        <dbReference type="PROSITE-ProRule" id="PRU01191"/>
    </source>
</evidence>
<evidence type="ECO:0000256" key="5">
    <source>
        <dbReference type="ARBA" id="ARBA00023163"/>
    </source>
</evidence>